<feature type="transmembrane region" description="Helical" evidence="1">
    <location>
        <begin position="54"/>
        <end position="72"/>
    </location>
</feature>
<feature type="transmembrane region" description="Helical" evidence="1">
    <location>
        <begin position="180"/>
        <end position="203"/>
    </location>
</feature>
<feature type="transmembrane region" description="Helical" evidence="1">
    <location>
        <begin position="20"/>
        <end position="42"/>
    </location>
</feature>
<organism evidence="2 3">
    <name type="scientific">Clostridium algifaecis</name>
    <dbReference type="NCBI Taxonomy" id="1472040"/>
    <lineage>
        <taxon>Bacteria</taxon>
        <taxon>Bacillati</taxon>
        <taxon>Bacillota</taxon>
        <taxon>Clostridia</taxon>
        <taxon>Eubacteriales</taxon>
        <taxon>Clostridiaceae</taxon>
        <taxon>Clostridium</taxon>
    </lineage>
</organism>
<dbReference type="PANTHER" id="PTHR41324:SF1">
    <property type="entry name" value="DUF2232 DOMAIN-CONTAINING PROTEIN"/>
    <property type="match status" value="1"/>
</dbReference>
<feature type="transmembrane region" description="Helical" evidence="1">
    <location>
        <begin position="224"/>
        <end position="242"/>
    </location>
</feature>
<evidence type="ECO:0000313" key="2">
    <source>
        <dbReference type="EMBL" id="MBP2034012.1"/>
    </source>
</evidence>
<evidence type="ECO:0000313" key="3">
    <source>
        <dbReference type="Proteomes" id="UP001519307"/>
    </source>
</evidence>
<feature type="transmembrane region" description="Helical" evidence="1">
    <location>
        <begin position="291"/>
        <end position="314"/>
    </location>
</feature>
<feature type="transmembrane region" description="Helical" evidence="1">
    <location>
        <begin position="108"/>
        <end position="128"/>
    </location>
</feature>
<dbReference type="EMBL" id="JAGGLM010000028">
    <property type="protein sequence ID" value="MBP2034012.1"/>
    <property type="molecule type" value="Genomic_DNA"/>
</dbReference>
<comment type="caution">
    <text evidence="2">The sequence shown here is derived from an EMBL/GenBank/DDBJ whole genome shotgun (WGS) entry which is preliminary data.</text>
</comment>
<reference evidence="2 3" key="1">
    <citation type="submission" date="2021-03" db="EMBL/GenBank/DDBJ databases">
        <title>Genomic Encyclopedia of Type Strains, Phase IV (KMG-IV): sequencing the most valuable type-strain genomes for metagenomic binning, comparative biology and taxonomic classification.</title>
        <authorList>
            <person name="Goeker M."/>
        </authorList>
    </citation>
    <scope>NUCLEOTIDE SEQUENCE [LARGE SCALE GENOMIC DNA]</scope>
    <source>
        <strain evidence="2 3">DSM 28783</strain>
    </source>
</reference>
<dbReference type="PROSITE" id="PS51257">
    <property type="entry name" value="PROKAR_LIPOPROTEIN"/>
    <property type="match status" value="1"/>
</dbReference>
<proteinExistence type="predicted"/>
<keyword evidence="3" id="KW-1185">Reference proteome</keyword>
<evidence type="ECO:0000256" key="1">
    <source>
        <dbReference type="SAM" id="Phobius"/>
    </source>
</evidence>
<keyword evidence="1" id="KW-1133">Transmembrane helix</keyword>
<accession>A0ABS4KVG5</accession>
<dbReference type="Proteomes" id="UP001519307">
    <property type="component" value="Unassembled WGS sequence"/>
</dbReference>
<dbReference type="InterPro" id="IPR018710">
    <property type="entry name" value="DUF2232"/>
</dbReference>
<sequence>MQNKNYNAQTIVEAGLTTALIVVIMLACIYIPIFSIFINFILPIPIAILYIRQDYKITIISVVASGIFIAMLVNPITALSSIVLVGLSGMTFGYCVKNKKKFGTTILMLTVAIIIGEIVYFSVYIGIISNKGIYEFVNDFFVKPFKEGMSQNKIIYSKMGISNAQLSYMESIEAQITPQYIMRIIPSMMVLASVFIAYLNYLIGSAVLKRLNYDVMDVKPFNEIYISTRVGTAVAIVLLIGVILNRRNMELGYYFMNSSKNLLQFIFMVDGLALASYYLKNKFNMSNKVIVLILILTVFYYFIYDILGFADMLIDFRKLDPYRAQKK</sequence>
<feature type="transmembrane region" description="Helical" evidence="1">
    <location>
        <begin position="262"/>
        <end position="279"/>
    </location>
</feature>
<keyword evidence="1" id="KW-0472">Membrane</keyword>
<dbReference type="RefSeq" id="WP_209703250.1">
    <property type="nucleotide sequence ID" value="NZ_JAGGLM010000028.1"/>
</dbReference>
<gene>
    <name evidence="2" type="ORF">J2Z42_002729</name>
</gene>
<keyword evidence="1" id="KW-0812">Transmembrane</keyword>
<dbReference type="PANTHER" id="PTHR41324">
    <property type="entry name" value="MEMBRANE PROTEIN-RELATED"/>
    <property type="match status" value="1"/>
</dbReference>
<name>A0ABS4KVG5_9CLOT</name>
<dbReference type="Pfam" id="PF09991">
    <property type="entry name" value="DUF2232"/>
    <property type="match status" value="1"/>
</dbReference>
<protein>
    <submittedName>
        <fullName evidence="2">Uncharacterized protein YybS (DUF2232 family)</fullName>
    </submittedName>
</protein>